<dbReference type="PANTHER" id="PTHR12304">
    <property type="entry name" value="INOSINE-URIDINE PREFERRING NUCLEOSIDE HYDROLASE"/>
    <property type="match status" value="1"/>
</dbReference>
<proteinExistence type="predicted"/>
<evidence type="ECO:0000256" key="3">
    <source>
        <dbReference type="SAM" id="MobiDB-lite"/>
    </source>
</evidence>
<dbReference type="InterPro" id="IPR015910">
    <property type="entry name" value="I/U_nuclsd_hydro_CS"/>
</dbReference>
<dbReference type="SUPFAM" id="SSF53590">
    <property type="entry name" value="Nucleoside hydrolase"/>
    <property type="match status" value="1"/>
</dbReference>
<dbReference type="GO" id="GO:0008477">
    <property type="term" value="F:purine nucleosidase activity"/>
    <property type="evidence" value="ECO:0007669"/>
    <property type="project" value="TreeGrafter"/>
</dbReference>
<dbReference type="InterPro" id="IPR001910">
    <property type="entry name" value="Inosine/uridine_hydrolase_dom"/>
</dbReference>
<dbReference type="PANTHER" id="PTHR12304:SF4">
    <property type="entry name" value="URIDINE NUCLEOSIDASE"/>
    <property type="match status" value="1"/>
</dbReference>
<accession>A0A1G9MY81</accession>
<dbReference type="STRING" id="321763.SAMN04488692_10947"/>
<keyword evidence="6" id="KW-1185">Reference proteome</keyword>
<name>A0A1G9MY81_9FIRM</name>
<organism evidence="5 6">
    <name type="scientific">Halarsenatibacter silvermanii</name>
    <dbReference type="NCBI Taxonomy" id="321763"/>
    <lineage>
        <taxon>Bacteria</taxon>
        <taxon>Bacillati</taxon>
        <taxon>Bacillota</taxon>
        <taxon>Clostridia</taxon>
        <taxon>Halanaerobiales</taxon>
        <taxon>Halarsenatibacteraceae</taxon>
        <taxon>Halarsenatibacter</taxon>
    </lineage>
</organism>
<dbReference type="GO" id="GO:0006152">
    <property type="term" value="P:purine nucleoside catabolic process"/>
    <property type="evidence" value="ECO:0007669"/>
    <property type="project" value="TreeGrafter"/>
</dbReference>
<evidence type="ECO:0000313" key="5">
    <source>
        <dbReference type="EMBL" id="SDL79188.1"/>
    </source>
</evidence>
<dbReference type="GO" id="GO:0045437">
    <property type="term" value="F:uridine nucleosidase activity"/>
    <property type="evidence" value="ECO:0007669"/>
    <property type="project" value="UniProtKB-ARBA"/>
</dbReference>
<sequence>MKEMLMDCDPGHDDAIALLLAAASPELQLRGVTTVAGNQILELTTKNALKVLEFAGVEVEVYAGCEKPLIRELKTAPDVHGETGLEGPELPEPRGEAGEKHAVNYLREELKRADEPLALVPTGPLTNIGSLLAGTPGIEENIEEIIFMGGAIQGGNRTAAAEFNILVDPEAADLVLNSGVDKTMVGLDVTRRARFLPEDIEEIKEIDNPVAEMAAELLDYFVKYHRRELDMNGCPLHDPLAVAALIDDTVIETETRPVRVETAGRFTTGSTVVDFDGKTLGEPNLEVAVDVDGEKFKHMVKKALSGF</sequence>
<dbReference type="PROSITE" id="PS01247">
    <property type="entry name" value="IUNH"/>
    <property type="match status" value="1"/>
</dbReference>
<dbReference type="AlphaFoldDB" id="A0A1G9MY81"/>
<dbReference type="Proteomes" id="UP000199476">
    <property type="component" value="Unassembled WGS sequence"/>
</dbReference>
<feature type="domain" description="Inosine/uridine-preferring nucleoside hydrolase" evidence="4">
    <location>
        <begin position="5"/>
        <end position="297"/>
    </location>
</feature>
<reference evidence="5 6" key="1">
    <citation type="submission" date="2016-10" db="EMBL/GenBank/DDBJ databases">
        <authorList>
            <person name="de Groot N.N."/>
        </authorList>
    </citation>
    <scope>NUCLEOTIDE SEQUENCE [LARGE SCALE GENOMIC DNA]</scope>
    <source>
        <strain evidence="5 6">SLAS-1</strain>
    </source>
</reference>
<dbReference type="CDD" id="cd02651">
    <property type="entry name" value="nuc_hydro_IU_UC_XIUA"/>
    <property type="match status" value="1"/>
</dbReference>
<protein>
    <submittedName>
        <fullName evidence="5">Pyrimidine-specific ribonucleoside hydrolase</fullName>
    </submittedName>
</protein>
<gene>
    <name evidence="5" type="ORF">SAMN04488692_10947</name>
</gene>
<feature type="region of interest" description="Disordered" evidence="3">
    <location>
        <begin position="78"/>
        <end position="97"/>
    </location>
</feature>
<keyword evidence="2" id="KW-0326">Glycosidase</keyword>
<dbReference type="Pfam" id="PF01156">
    <property type="entry name" value="IU_nuc_hydro"/>
    <property type="match status" value="1"/>
</dbReference>
<dbReference type="GO" id="GO:0005829">
    <property type="term" value="C:cytosol"/>
    <property type="evidence" value="ECO:0007669"/>
    <property type="project" value="TreeGrafter"/>
</dbReference>
<evidence type="ECO:0000256" key="2">
    <source>
        <dbReference type="ARBA" id="ARBA00023295"/>
    </source>
</evidence>
<dbReference type="InterPro" id="IPR023186">
    <property type="entry name" value="IUNH"/>
</dbReference>
<evidence type="ECO:0000256" key="1">
    <source>
        <dbReference type="ARBA" id="ARBA00022801"/>
    </source>
</evidence>
<evidence type="ECO:0000313" key="6">
    <source>
        <dbReference type="Proteomes" id="UP000199476"/>
    </source>
</evidence>
<dbReference type="InterPro" id="IPR036452">
    <property type="entry name" value="Ribo_hydro-like"/>
</dbReference>
<keyword evidence="1 5" id="KW-0378">Hydrolase</keyword>
<dbReference type="EMBL" id="FNGO01000009">
    <property type="protein sequence ID" value="SDL79188.1"/>
    <property type="molecule type" value="Genomic_DNA"/>
</dbReference>
<evidence type="ECO:0000259" key="4">
    <source>
        <dbReference type="Pfam" id="PF01156"/>
    </source>
</evidence>
<dbReference type="Gene3D" id="3.90.245.10">
    <property type="entry name" value="Ribonucleoside hydrolase-like"/>
    <property type="match status" value="1"/>
</dbReference>